<accession>A0ACC1PXX2</accession>
<proteinExistence type="predicted"/>
<dbReference type="Proteomes" id="UP001144978">
    <property type="component" value="Unassembled WGS sequence"/>
</dbReference>
<comment type="caution">
    <text evidence="1">The sequence shown here is derived from an EMBL/GenBank/DDBJ whole genome shotgun (WGS) entry which is preliminary data.</text>
</comment>
<protein>
    <submittedName>
        <fullName evidence="1">Uncharacterized protein</fullName>
    </submittedName>
</protein>
<keyword evidence="2" id="KW-1185">Reference proteome</keyword>
<dbReference type="EMBL" id="JANSHE010001031">
    <property type="protein sequence ID" value="KAJ3005111.1"/>
    <property type="molecule type" value="Genomic_DNA"/>
</dbReference>
<sequence>MPKGRARKLIPKYIRPYAITACFPDTSNYVLDLPPELKARRVHPRFHVSLLQRHEPNNDTVFPSREALSYYDVGTDDTIEWMVDEIIGHEWNRATSRFHVRWTLGDHTWEPYEHCRDLAAIDDYCRLMGTGKQWMLHEDELVRHSRTWHEDGCVGARGEVRPEDVIVAAFVQLRLIGSKATDVFYSRSSGSSPPYSPDVSMERDLHDFNSALDEWFETWQDQLRQCSQAGGFHSAFIQFFQSHVRLFLNSFGLNLSSTESRSASNPEAVRQCYNSACANLQIISDFDKLHVLQYCQESITVMTAYAAIVLLKLLRAPNVMSQLNEGAVEQIHRIINNAADAYQHAGHVTGSEIDSAAYHSRFLRHRTACRPCSPRVCFIP</sequence>
<name>A0ACC1PXX2_9APHY</name>
<reference evidence="1" key="1">
    <citation type="submission" date="2022-08" db="EMBL/GenBank/DDBJ databases">
        <title>Genome Sequence of Pycnoporus sanguineus.</title>
        <authorList>
            <person name="Buettner E."/>
        </authorList>
    </citation>
    <scope>NUCLEOTIDE SEQUENCE</scope>
    <source>
        <strain evidence="1">CG-C14</strain>
    </source>
</reference>
<gene>
    <name evidence="1" type="ORF">NUW54_g4491</name>
</gene>
<evidence type="ECO:0000313" key="1">
    <source>
        <dbReference type="EMBL" id="KAJ3005111.1"/>
    </source>
</evidence>
<evidence type="ECO:0000313" key="2">
    <source>
        <dbReference type="Proteomes" id="UP001144978"/>
    </source>
</evidence>
<organism evidence="1 2">
    <name type="scientific">Trametes sanguinea</name>
    <dbReference type="NCBI Taxonomy" id="158606"/>
    <lineage>
        <taxon>Eukaryota</taxon>
        <taxon>Fungi</taxon>
        <taxon>Dikarya</taxon>
        <taxon>Basidiomycota</taxon>
        <taxon>Agaricomycotina</taxon>
        <taxon>Agaricomycetes</taxon>
        <taxon>Polyporales</taxon>
        <taxon>Polyporaceae</taxon>
        <taxon>Trametes</taxon>
    </lineage>
</organism>